<proteinExistence type="predicted"/>
<feature type="transmembrane region" description="Helical" evidence="1">
    <location>
        <begin position="344"/>
        <end position="363"/>
    </location>
</feature>
<keyword evidence="3" id="KW-1185">Reference proteome</keyword>
<feature type="transmembrane region" description="Helical" evidence="1">
    <location>
        <begin position="98"/>
        <end position="115"/>
    </location>
</feature>
<dbReference type="OrthoDB" id="9786218at2"/>
<keyword evidence="1" id="KW-0472">Membrane</keyword>
<sequence length="595" mass="67591">MSSHDSRYPTNTSDGKLFETLMIAAVLLASVAVLSSYNAADPDLWGHVQYGRDLLRDGLPATTTYSYTAQGYRWINHENLSEVMFAVGADTIGIRGMLLVKSFLGLILASLMLLYSQRKRVGMIAAGGCVLLAMLLIGFTWGLRPQLFSYFYFGLMIALLGWCFEGWEGRWHLPWLRMRPSGEEFIQVGLSYSPRRLRWLWACVPLFFLWANTHGGFVAGFVLFAAYLLCRSVEALATRGHEGWGLVRRFLLMIAAGGCATLINPYGPGLHLWMVQSLGYPRPEITEWWPPELINLTDARILCLWTIIVLFCTSLLFSRRPRDLTQMVLLGLTFWQSMEHQRHLPFFAILFGFWMPPHVEGLLRRINSEQPGGALEPQPMSWPIKLGLGGVLCGVLVLLAGSIWTKTRDMPVPRSDFPVTAIEYLKQHKISGKMVVTYNWAQYVIAALGPKHAEDDGVLVGFDGRFRTCYPQEVVDMHFDFLIGDHYPKMRYRSPKSAPYDPTRVLEYKRPDLVLISRLQEHSTATMQTQRDDWILLYQDKLAQVWGARWKYGQRSSPDYIPQLQRHISNDPQQGVAAWPAVPESPLATKILAAR</sequence>
<dbReference type="RefSeq" id="WP_145053225.1">
    <property type="nucleotide sequence ID" value="NZ_CP036433.1"/>
</dbReference>
<name>A0A518DS18_9BACT</name>
<evidence type="ECO:0000313" key="3">
    <source>
        <dbReference type="Proteomes" id="UP000317648"/>
    </source>
</evidence>
<feature type="transmembrane region" description="Helical" evidence="1">
    <location>
        <begin position="199"/>
        <end position="229"/>
    </location>
</feature>
<feature type="transmembrane region" description="Helical" evidence="1">
    <location>
        <begin position="299"/>
        <end position="317"/>
    </location>
</feature>
<accession>A0A518DS18</accession>
<feature type="transmembrane region" description="Helical" evidence="1">
    <location>
        <begin position="383"/>
        <end position="404"/>
    </location>
</feature>
<reference evidence="2 3" key="1">
    <citation type="submission" date="2019-02" db="EMBL/GenBank/DDBJ databases">
        <title>Deep-cultivation of Planctomycetes and their phenomic and genomic characterization uncovers novel biology.</title>
        <authorList>
            <person name="Wiegand S."/>
            <person name="Jogler M."/>
            <person name="Boedeker C."/>
            <person name="Pinto D."/>
            <person name="Vollmers J."/>
            <person name="Rivas-Marin E."/>
            <person name="Kohn T."/>
            <person name="Peeters S.H."/>
            <person name="Heuer A."/>
            <person name="Rast P."/>
            <person name="Oberbeckmann S."/>
            <person name="Bunk B."/>
            <person name="Jeske O."/>
            <person name="Meyerdierks A."/>
            <person name="Storesund J.E."/>
            <person name="Kallscheuer N."/>
            <person name="Luecker S."/>
            <person name="Lage O.M."/>
            <person name="Pohl T."/>
            <person name="Merkel B.J."/>
            <person name="Hornburger P."/>
            <person name="Mueller R.-W."/>
            <person name="Bruemmer F."/>
            <person name="Labrenz M."/>
            <person name="Spormann A.M."/>
            <person name="Op den Camp H."/>
            <person name="Overmann J."/>
            <person name="Amann R."/>
            <person name="Jetten M.S.M."/>
            <person name="Mascher T."/>
            <person name="Medema M.H."/>
            <person name="Devos D.P."/>
            <person name="Kaster A.-K."/>
            <person name="Ovreas L."/>
            <person name="Rohde M."/>
            <person name="Galperin M.Y."/>
            <person name="Jogler C."/>
        </authorList>
    </citation>
    <scope>NUCLEOTIDE SEQUENCE [LARGE SCALE GENOMIC DNA]</scope>
    <source>
        <strain evidence="2 3">Pla85_3_4</strain>
    </source>
</reference>
<gene>
    <name evidence="2" type="ORF">Pla8534_24330</name>
</gene>
<feature type="transmembrane region" description="Helical" evidence="1">
    <location>
        <begin position="20"/>
        <end position="40"/>
    </location>
</feature>
<feature type="transmembrane region" description="Helical" evidence="1">
    <location>
        <begin position="121"/>
        <end position="143"/>
    </location>
</feature>
<feature type="transmembrane region" description="Helical" evidence="1">
    <location>
        <begin position="250"/>
        <end position="267"/>
    </location>
</feature>
<dbReference type="Proteomes" id="UP000317648">
    <property type="component" value="Chromosome"/>
</dbReference>
<dbReference type="KEGG" id="lcre:Pla8534_24330"/>
<dbReference type="AlphaFoldDB" id="A0A518DS18"/>
<protein>
    <submittedName>
        <fullName evidence="2">Uncharacterized protein</fullName>
    </submittedName>
</protein>
<keyword evidence="1" id="KW-1133">Transmembrane helix</keyword>
<organism evidence="2 3">
    <name type="scientific">Lignipirellula cremea</name>
    <dbReference type="NCBI Taxonomy" id="2528010"/>
    <lineage>
        <taxon>Bacteria</taxon>
        <taxon>Pseudomonadati</taxon>
        <taxon>Planctomycetota</taxon>
        <taxon>Planctomycetia</taxon>
        <taxon>Pirellulales</taxon>
        <taxon>Pirellulaceae</taxon>
        <taxon>Lignipirellula</taxon>
    </lineage>
</organism>
<evidence type="ECO:0000313" key="2">
    <source>
        <dbReference type="EMBL" id="QDU94640.1"/>
    </source>
</evidence>
<dbReference type="EMBL" id="CP036433">
    <property type="protein sequence ID" value="QDU94640.1"/>
    <property type="molecule type" value="Genomic_DNA"/>
</dbReference>
<evidence type="ECO:0000256" key="1">
    <source>
        <dbReference type="SAM" id="Phobius"/>
    </source>
</evidence>
<keyword evidence="1" id="KW-0812">Transmembrane</keyword>